<evidence type="ECO:0000313" key="2">
    <source>
        <dbReference type="Proteomes" id="UP000433876"/>
    </source>
</evidence>
<reference evidence="1 2" key="1">
    <citation type="submission" date="2017-07" db="EMBL/GenBank/DDBJ databases">
        <title>Genome sequence of the Sordaria macrospora wild type strain R19027.</title>
        <authorList>
            <person name="Nowrousian M."/>
            <person name="Teichert I."/>
            <person name="Kueck U."/>
        </authorList>
    </citation>
    <scope>NUCLEOTIDE SEQUENCE [LARGE SCALE GENOMIC DNA]</scope>
    <source>
        <strain evidence="1 2">R19027</strain>
        <tissue evidence="1">Mycelium</tissue>
    </source>
</reference>
<name>A0A8S8ZHG1_SORMA</name>
<organism evidence="1 2">
    <name type="scientific">Sordaria macrospora</name>
    <dbReference type="NCBI Taxonomy" id="5147"/>
    <lineage>
        <taxon>Eukaryota</taxon>
        <taxon>Fungi</taxon>
        <taxon>Dikarya</taxon>
        <taxon>Ascomycota</taxon>
        <taxon>Pezizomycotina</taxon>
        <taxon>Sordariomycetes</taxon>
        <taxon>Sordariomycetidae</taxon>
        <taxon>Sordariales</taxon>
        <taxon>Sordariaceae</taxon>
        <taxon>Sordaria</taxon>
    </lineage>
</organism>
<accession>A0A8S8ZHG1</accession>
<sequence>MAPMRRYFNPGPLAPSAALIGLSKWTTVVEIDTKGATADEYYYAHQLIDVKRFASALDQAMKEHKGTISQVPKVTVGLQQWEIPLFREEGQIESIRMEHQHEAHAWSRFWVDEGCSDAIFEVAYGSTNPRTCSTCAKELLTWIGCYDYAHKFPESGIYLRCKELGDAELTIALAHKSSLWPTESRLLCVI</sequence>
<dbReference type="AlphaFoldDB" id="A0A8S8ZHG1"/>
<protein>
    <submittedName>
        <fullName evidence="1">Uncharacterized protein</fullName>
    </submittedName>
</protein>
<dbReference type="Proteomes" id="UP000433876">
    <property type="component" value="Unassembled WGS sequence"/>
</dbReference>
<gene>
    <name evidence="1" type="ORF">SMACR_06390</name>
</gene>
<dbReference type="VEuPathDB" id="FungiDB:SMAC_06390"/>
<dbReference type="EMBL" id="NMPR01000202">
    <property type="protein sequence ID" value="KAA8628171.1"/>
    <property type="molecule type" value="Genomic_DNA"/>
</dbReference>
<evidence type="ECO:0000313" key="1">
    <source>
        <dbReference type="EMBL" id="KAA8628171.1"/>
    </source>
</evidence>
<proteinExistence type="predicted"/>
<comment type="caution">
    <text evidence="1">The sequence shown here is derived from an EMBL/GenBank/DDBJ whole genome shotgun (WGS) entry which is preliminary data.</text>
</comment>